<accession>A0A061JFR8</accession>
<sequence length="94" mass="11070">MYVRQVALKSVFLSATKIRKAVHQFSRNMLRADIWKKLMQYAPSLDTTEGMRFYTKIIKESQIRVEDLINRTICSSSYMLASVFLYLCEKKHCP</sequence>
<gene>
    <name evidence="1" type="ORF">K737_301057</name>
</gene>
<dbReference type="EMBL" id="ARPM03000182">
    <property type="protein sequence ID" value="ETZ04541.1"/>
    <property type="molecule type" value="Genomic_DNA"/>
</dbReference>
<comment type="caution">
    <text evidence="1">The sequence shown here is derived from an EMBL/GenBank/DDBJ whole genome shotgun (WGS) entry which is preliminary data.</text>
</comment>
<dbReference type="AlphaFoldDB" id="A0A061JFR8"/>
<evidence type="ECO:0000313" key="2">
    <source>
        <dbReference type="Proteomes" id="UP000026922"/>
    </source>
</evidence>
<keyword evidence="2" id="KW-1185">Reference proteome</keyword>
<name>A0A061JFR8_9PROT</name>
<proteinExistence type="predicted"/>
<reference evidence="1 2" key="1">
    <citation type="journal article" date="2013" name="Genome Announc.">
        <title>Draft Genome Sequence of Holospora undulata Strain HU1, a Micronucleus-Specific Symbiont of the Ciliate Paramecium caudatum.</title>
        <authorList>
            <person name="Dohra H."/>
            <person name="Suzuki H."/>
            <person name="Suzuki T."/>
            <person name="Tanaka K."/>
            <person name="Fujishima M."/>
        </authorList>
    </citation>
    <scope>NUCLEOTIDE SEQUENCE [LARGE SCALE GENOMIC DNA]</scope>
    <source>
        <strain evidence="1 2">HU1</strain>
    </source>
</reference>
<dbReference type="Proteomes" id="UP000026922">
    <property type="component" value="Unassembled WGS sequence"/>
</dbReference>
<organism evidence="1 2">
    <name type="scientific">Holospora undulata HU1</name>
    <dbReference type="NCBI Taxonomy" id="1321371"/>
    <lineage>
        <taxon>Bacteria</taxon>
        <taxon>Pseudomonadati</taxon>
        <taxon>Pseudomonadota</taxon>
        <taxon>Alphaproteobacteria</taxon>
        <taxon>Holosporales</taxon>
        <taxon>Holosporaceae</taxon>
        <taxon>Holospora</taxon>
    </lineage>
</organism>
<protein>
    <submittedName>
        <fullName evidence="1">Uncharacterized protein</fullName>
    </submittedName>
</protein>
<evidence type="ECO:0000313" key="1">
    <source>
        <dbReference type="EMBL" id="ETZ04541.1"/>
    </source>
</evidence>